<evidence type="ECO:0008006" key="3">
    <source>
        <dbReference type="Google" id="ProtNLM"/>
    </source>
</evidence>
<evidence type="ECO:0000313" key="2">
    <source>
        <dbReference type="Proteomes" id="UP000244929"/>
    </source>
</evidence>
<dbReference type="AlphaFoldDB" id="A0A2S1QXV4"/>
<gene>
    <name evidence="1" type="ORF">HYN59_08550</name>
</gene>
<name>A0A2S1QXV4_9FLAO</name>
<proteinExistence type="predicted"/>
<evidence type="ECO:0000313" key="1">
    <source>
        <dbReference type="EMBL" id="AWH85169.1"/>
    </source>
</evidence>
<organism evidence="1 2">
    <name type="scientific">Flavobacterium album</name>
    <dbReference type="NCBI Taxonomy" id="2175091"/>
    <lineage>
        <taxon>Bacteria</taxon>
        <taxon>Pseudomonadati</taxon>
        <taxon>Bacteroidota</taxon>
        <taxon>Flavobacteriia</taxon>
        <taxon>Flavobacteriales</taxon>
        <taxon>Flavobacteriaceae</taxon>
        <taxon>Flavobacterium</taxon>
    </lineage>
</organism>
<protein>
    <recommendedName>
        <fullName evidence="3">KTSC domain-containing protein</fullName>
    </recommendedName>
</protein>
<accession>A0A2S1QXV4</accession>
<dbReference type="OrthoDB" id="7775479at2"/>
<dbReference type="Proteomes" id="UP000244929">
    <property type="component" value="Chromosome"/>
</dbReference>
<dbReference type="KEGG" id="falb:HYN59_08550"/>
<reference evidence="1 2" key="1">
    <citation type="submission" date="2018-04" db="EMBL/GenBank/DDBJ databases">
        <title>Genome sequencing of Flavobacterium sp. HYN0059.</title>
        <authorList>
            <person name="Yi H."/>
            <person name="Baek C."/>
        </authorList>
    </citation>
    <scope>NUCLEOTIDE SEQUENCE [LARGE SCALE GENOMIC DNA]</scope>
    <source>
        <strain evidence="1 2">HYN0059</strain>
    </source>
</reference>
<dbReference type="RefSeq" id="WP_108777873.1">
    <property type="nucleotide sequence ID" value="NZ_CP029186.1"/>
</dbReference>
<dbReference type="EMBL" id="CP029186">
    <property type="protein sequence ID" value="AWH85169.1"/>
    <property type="molecule type" value="Genomic_DNA"/>
</dbReference>
<sequence length="74" mass="8588">MERYKNLEGHSGVTGYEIHDDSIRVEFNHDAVYEYTYESAGRRIIERMKKLAASGKGLSTYISRTVREKFGKKL</sequence>
<keyword evidence="2" id="KW-1185">Reference proteome</keyword>